<dbReference type="Gene3D" id="1.10.10.10">
    <property type="entry name" value="Winged helix-like DNA-binding domain superfamily/Winged helix DNA-binding domain"/>
    <property type="match status" value="1"/>
</dbReference>
<evidence type="ECO:0000256" key="1">
    <source>
        <dbReference type="ARBA" id="ARBA00022737"/>
    </source>
</evidence>
<dbReference type="Pfam" id="PF00571">
    <property type="entry name" value="CBS"/>
    <property type="match status" value="2"/>
</dbReference>
<dbReference type="SMART" id="SM00116">
    <property type="entry name" value="CBS"/>
    <property type="match status" value="2"/>
</dbReference>
<dbReference type="RefSeq" id="WP_073025773.1">
    <property type="nucleotide sequence ID" value="NZ_FQZS01000010.1"/>
</dbReference>
<dbReference type="SUPFAM" id="SSF54631">
    <property type="entry name" value="CBS-domain pair"/>
    <property type="match status" value="1"/>
</dbReference>
<dbReference type="InterPro" id="IPR046342">
    <property type="entry name" value="CBS_dom_sf"/>
</dbReference>
<accession>A0A1M6ETE5</accession>
<dbReference type="PANTHER" id="PTHR48108:SF32">
    <property type="entry name" value="TRANSCRIPTIONAL REPRESSOR CCPN"/>
    <property type="match status" value="1"/>
</dbReference>
<feature type="domain" description="CBS" evidence="3">
    <location>
        <begin position="147"/>
        <end position="214"/>
    </location>
</feature>
<dbReference type="PANTHER" id="PTHR48108">
    <property type="entry name" value="CBS DOMAIN-CONTAINING PROTEIN CBSX2, CHLOROPLASTIC"/>
    <property type="match status" value="1"/>
</dbReference>
<evidence type="ECO:0000256" key="2">
    <source>
        <dbReference type="PROSITE-ProRule" id="PRU00703"/>
    </source>
</evidence>
<keyword evidence="1" id="KW-0677">Repeat</keyword>
<gene>
    <name evidence="4" type="ORF">SAMN02745176_01686</name>
</gene>
<reference evidence="4 5" key="1">
    <citation type="submission" date="2016-11" db="EMBL/GenBank/DDBJ databases">
        <authorList>
            <person name="Jaros S."/>
            <person name="Januszkiewicz K."/>
            <person name="Wedrychowicz H."/>
        </authorList>
    </citation>
    <scope>NUCLEOTIDE SEQUENCE [LARGE SCALE GENOMIC DNA]</scope>
    <source>
        <strain evidence="4 5">DSM 19022</strain>
    </source>
</reference>
<organism evidence="4 5">
    <name type="scientific">Lutispora thermophila DSM 19022</name>
    <dbReference type="NCBI Taxonomy" id="1122184"/>
    <lineage>
        <taxon>Bacteria</taxon>
        <taxon>Bacillati</taxon>
        <taxon>Bacillota</taxon>
        <taxon>Clostridia</taxon>
        <taxon>Lutisporales</taxon>
        <taxon>Lutisporaceae</taxon>
        <taxon>Lutispora</taxon>
    </lineage>
</organism>
<dbReference type="InterPro" id="IPR036390">
    <property type="entry name" value="WH_DNA-bd_sf"/>
</dbReference>
<dbReference type="PROSITE" id="PS51371">
    <property type="entry name" value="CBS"/>
    <property type="match status" value="2"/>
</dbReference>
<dbReference type="InterPro" id="IPR000644">
    <property type="entry name" value="CBS_dom"/>
</dbReference>
<dbReference type="STRING" id="1122184.SAMN02745176_01686"/>
<sequence length="218" mass="24228">MNPIELTKRQNQIIELVKKHQPITSEQIAEKLNMTRAALRPDLTVLTMAGYLEARPKVGYFYSGQPVNNILSDFIKNLKVENIKSTPVVVSEDTTVYDAIVTLFLEDVGTIYVHNKGMLTGVVSRKDFLKIAIGNTDIHKVPVGVIMTRMPNIAFVRDEDSAYDAAAKIIEHEVDSVPVVEPITCENGKAGFKITGKVSKTNITRLFYDLCNDKLGGF</sequence>
<dbReference type="Gene3D" id="3.10.580.10">
    <property type="entry name" value="CBS-domain"/>
    <property type="match status" value="1"/>
</dbReference>
<dbReference type="FunFam" id="1.10.10.10:FF:000257">
    <property type="entry name" value="Transcriptional repressor CcpN"/>
    <property type="match status" value="1"/>
</dbReference>
<keyword evidence="5" id="KW-1185">Reference proteome</keyword>
<dbReference type="OrthoDB" id="9793615at2"/>
<dbReference type="EMBL" id="FQZS01000010">
    <property type="protein sequence ID" value="SHI88688.1"/>
    <property type="molecule type" value="Genomic_DNA"/>
</dbReference>
<dbReference type="SUPFAM" id="SSF46785">
    <property type="entry name" value="Winged helix' DNA-binding domain"/>
    <property type="match status" value="1"/>
</dbReference>
<keyword evidence="2" id="KW-0129">CBS domain</keyword>
<dbReference type="AlphaFoldDB" id="A0A1M6ETE5"/>
<dbReference type="Pfam" id="PF08279">
    <property type="entry name" value="HTH_11"/>
    <property type="match status" value="1"/>
</dbReference>
<dbReference type="InterPro" id="IPR036388">
    <property type="entry name" value="WH-like_DNA-bd_sf"/>
</dbReference>
<name>A0A1M6ETE5_9FIRM</name>
<proteinExistence type="predicted"/>
<protein>
    <submittedName>
        <fullName evidence="4">CBS domain-containing protein</fullName>
    </submittedName>
</protein>
<dbReference type="Proteomes" id="UP000184442">
    <property type="component" value="Unassembled WGS sequence"/>
</dbReference>
<dbReference type="InterPro" id="IPR013196">
    <property type="entry name" value="HTH_11"/>
</dbReference>
<dbReference type="InterPro" id="IPR051462">
    <property type="entry name" value="CBS_domain-containing"/>
</dbReference>
<dbReference type="InterPro" id="IPR016842">
    <property type="entry name" value="UCP026546_HTH-CBS"/>
</dbReference>
<dbReference type="PIRSF" id="PIRSF026546">
    <property type="entry name" value="UCP026546_CBS_YqzB"/>
    <property type="match status" value="1"/>
</dbReference>
<dbReference type="CDD" id="cd04617">
    <property type="entry name" value="CBS_pair_CcpN"/>
    <property type="match status" value="1"/>
</dbReference>
<evidence type="ECO:0000259" key="3">
    <source>
        <dbReference type="PROSITE" id="PS51371"/>
    </source>
</evidence>
<evidence type="ECO:0000313" key="5">
    <source>
        <dbReference type="Proteomes" id="UP000184442"/>
    </source>
</evidence>
<evidence type="ECO:0000313" key="4">
    <source>
        <dbReference type="EMBL" id="SHI88688.1"/>
    </source>
</evidence>
<feature type="domain" description="CBS" evidence="3">
    <location>
        <begin position="83"/>
        <end position="138"/>
    </location>
</feature>